<proteinExistence type="predicted"/>
<dbReference type="EMBL" id="WTPW01000124">
    <property type="protein sequence ID" value="KAF0544555.1"/>
    <property type="molecule type" value="Genomic_DNA"/>
</dbReference>
<accession>A0A8H4ES63</accession>
<name>A0A8H4ES63_GIGMA</name>
<dbReference type="GO" id="GO:0016301">
    <property type="term" value="F:kinase activity"/>
    <property type="evidence" value="ECO:0007669"/>
    <property type="project" value="UniProtKB-KW"/>
</dbReference>
<keyword evidence="2" id="KW-1185">Reference proteome</keyword>
<sequence length="255" mass="29691">MIYSLWQFCRSFLVHMSLILNKNSEKSIYNDMIYNYDWSTTLLGPMDSWDPIYKIALDMCFQSTIPICIFLGSDLVILHNQEWIQQIATDQTRAVGKTLKEAWPFRYDSLIHIVKDGTVCGLINTSEDTTQRVLNDRRLKTIIEIGYRCSEVKSLESACYMMTKVLSDNSADIPYSLIYLIEHSSKSQIARLITTTFDDNNKKGRHIPDYFPETHERIDLAKDADKSYETYMDLKRMTATYSFLKCKSWPIHLAL</sequence>
<evidence type="ECO:0000313" key="2">
    <source>
        <dbReference type="Proteomes" id="UP000439903"/>
    </source>
</evidence>
<evidence type="ECO:0000313" key="1">
    <source>
        <dbReference type="EMBL" id="KAF0544555.1"/>
    </source>
</evidence>
<dbReference type="OrthoDB" id="5378913at2759"/>
<gene>
    <name evidence="1" type="ORF">F8M41_002700</name>
</gene>
<comment type="caution">
    <text evidence="1">The sequence shown here is derived from an EMBL/GenBank/DDBJ whole genome shotgun (WGS) entry which is preliminary data.</text>
</comment>
<keyword evidence="1" id="KW-0418">Kinase</keyword>
<reference evidence="1 2" key="1">
    <citation type="journal article" date="2019" name="Environ. Microbiol.">
        <title>At the nexus of three kingdoms: the genome of the mycorrhizal fungus Gigaspora margarita provides insights into plant, endobacterial and fungal interactions.</title>
        <authorList>
            <person name="Venice F."/>
            <person name="Ghignone S."/>
            <person name="Salvioli di Fossalunga A."/>
            <person name="Amselem J."/>
            <person name="Novero M."/>
            <person name="Xianan X."/>
            <person name="Sedzielewska Toro K."/>
            <person name="Morin E."/>
            <person name="Lipzen A."/>
            <person name="Grigoriev I.V."/>
            <person name="Henrissat B."/>
            <person name="Martin F.M."/>
            <person name="Bonfante P."/>
        </authorList>
    </citation>
    <scope>NUCLEOTIDE SEQUENCE [LARGE SCALE GENOMIC DNA]</scope>
    <source>
        <strain evidence="1 2">BEG34</strain>
    </source>
</reference>
<organism evidence="1 2">
    <name type="scientific">Gigaspora margarita</name>
    <dbReference type="NCBI Taxonomy" id="4874"/>
    <lineage>
        <taxon>Eukaryota</taxon>
        <taxon>Fungi</taxon>
        <taxon>Fungi incertae sedis</taxon>
        <taxon>Mucoromycota</taxon>
        <taxon>Glomeromycotina</taxon>
        <taxon>Glomeromycetes</taxon>
        <taxon>Diversisporales</taxon>
        <taxon>Gigasporaceae</taxon>
        <taxon>Gigaspora</taxon>
    </lineage>
</organism>
<dbReference type="Proteomes" id="UP000439903">
    <property type="component" value="Unassembled WGS sequence"/>
</dbReference>
<protein>
    <submittedName>
        <fullName evidence="1">Protein-histidine kinase</fullName>
    </submittedName>
</protein>
<dbReference type="AlphaFoldDB" id="A0A8H4ES63"/>
<keyword evidence="1" id="KW-0808">Transferase</keyword>